<proteinExistence type="predicted"/>
<accession>A0A5J9V422</accession>
<evidence type="ECO:0000313" key="2">
    <source>
        <dbReference type="Proteomes" id="UP000324897"/>
    </source>
</evidence>
<organism evidence="1 2">
    <name type="scientific">Eragrostis curvula</name>
    <name type="common">weeping love grass</name>
    <dbReference type="NCBI Taxonomy" id="38414"/>
    <lineage>
        <taxon>Eukaryota</taxon>
        <taxon>Viridiplantae</taxon>
        <taxon>Streptophyta</taxon>
        <taxon>Embryophyta</taxon>
        <taxon>Tracheophyta</taxon>
        <taxon>Spermatophyta</taxon>
        <taxon>Magnoliopsida</taxon>
        <taxon>Liliopsida</taxon>
        <taxon>Poales</taxon>
        <taxon>Poaceae</taxon>
        <taxon>PACMAD clade</taxon>
        <taxon>Chloridoideae</taxon>
        <taxon>Eragrostideae</taxon>
        <taxon>Eragrostidinae</taxon>
        <taxon>Eragrostis</taxon>
    </lineage>
</organism>
<comment type="caution">
    <text evidence="1">The sequence shown here is derived from an EMBL/GenBank/DDBJ whole genome shotgun (WGS) entry which is preliminary data.</text>
</comment>
<reference evidence="1 2" key="1">
    <citation type="journal article" date="2019" name="Sci. Rep.">
        <title>A high-quality genome of Eragrostis curvula grass provides insights into Poaceae evolution and supports new strategies to enhance forage quality.</title>
        <authorList>
            <person name="Carballo J."/>
            <person name="Santos B.A.C.M."/>
            <person name="Zappacosta D."/>
            <person name="Garbus I."/>
            <person name="Selva J.P."/>
            <person name="Gallo C.A."/>
            <person name="Diaz A."/>
            <person name="Albertini E."/>
            <person name="Caccamo M."/>
            <person name="Echenique V."/>
        </authorList>
    </citation>
    <scope>NUCLEOTIDE SEQUENCE [LARGE SCALE GENOMIC DNA]</scope>
    <source>
        <strain evidence="2">cv. Victoria</strain>
        <tissue evidence="1">Leaf</tissue>
    </source>
</reference>
<dbReference type="AlphaFoldDB" id="A0A5J9V422"/>
<evidence type="ECO:0000313" key="1">
    <source>
        <dbReference type="EMBL" id="TVU30090.1"/>
    </source>
</evidence>
<sequence length="75" mass="8520">MAIPDERLGKSDFVGINVAHSCFIAIAEAWVKNASDLILSWAAYWIRCHCTSGYSYCTEDDNDENQDEDRFKLIS</sequence>
<feature type="non-terminal residue" evidence="1">
    <location>
        <position position="1"/>
    </location>
</feature>
<dbReference type="EMBL" id="RWGY01000011">
    <property type="protein sequence ID" value="TVU30090.1"/>
    <property type="molecule type" value="Genomic_DNA"/>
</dbReference>
<dbReference type="Gramene" id="TVU30090">
    <property type="protein sequence ID" value="TVU30090"/>
    <property type="gene ID" value="EJB05_21696"/>
</dbReference>
<keyword evidence="2" id="KW-1185">Reference proteome</keyword>
<protein>
    <submittedName>
        <fullName evidence="1">Uncharacterized protein</fullName>
    </submittedName>
</protein>
<gene>
    <name evidence="1" type="ORF">EJB05_21696</name>
</gene>
<dbReference type="Proteomes" id="UP000324897">
    <property type="component" value="Chromosome 1"/>
</dbReference>
<name>A0A5J9V422_9POAL</name>